<dbReference type="Gene3D" id="3.40.50.300">
    <property type="entry name" value="P-loop containing nucleotide triphosphate hydrolases"/>
    <property type="match status" value="1"/>
</dbReference>
<comment type="caution">
    <text evidence="1">The sequence shown here is derived from an EMBL/GenBank/DDBJ whole genome shotgun (WGS) entry which is preliminary data.</text>
</comment>
<dbReference type="PANTHER" id="PTHR12435">
    <property type="match status" value="1"/>
</dbReference>
<dbReference type="InterPro" id="IPR027417">
    <property type="entry name" value="P-loop_NTPase"/>
</dbReference>
<accession>A0ABW3CJF3</accession>
<sequence>MGLVVLVGVSGSGKSHFARKHFKPTQIVSSDQCRGIVSDDENDQSATGDAFDLLHYIVRKRLRRGLLTVVDATNVQPKARESLLRIAKDHDVLSV</sequence>
<name>A0ABW3CJF3_9ACTN</name>
<dbReference type="Proteomes" id="UP001597083">
    <property type="component" value="Unassembled WGS sequence"/>
</dbReference>
<feature type="non-terminal residue" evidence="1">
    <location>
        <position position="95"/>
    </location>
</feature>
<evidence type="ECO:0000313" key="2">
    <source>
        <dbReference type="Proteomes" id="UP001597083"/>
    </source>
</evidence>
<gene>
    <name evidence="1" type="ORF">ACFQ07_17515</name>
</gene>
<reference evidence="2" key="1">
    <citation type="journal article" date="2019" name="Int. J. Syst. Evol. Microbiol.">
        <title>The Global Catalogue of Microorganisms (GCM) 10K type strain sequencing project: providing services to taxonomists for standard genome sequencing and annotation.</title>
        <authorList>
            <consortium name="The Broad Institute Genomics Platform"/>
            <consortium name="The Broad Institute Genome Sequencing Center for Infectious Disease"/>
            <person name="Wu L."/>
            <person name="Ma J."/>
        </authorList>
    </citation>
    <scope>NUCLEOTIDE SEQUENCE [LARGE SCALE GENOMIC DNA]</scope>
    <source>
        <strain evidence="2">JCM 31696</strain>
    </source>
</reference>
<dbReference type="SUPFAM" id="SSF52540">
    <property type="entry name" value="P-loop containing nucleoside triphosphate hydrolases"/>
    <property type="match status" value="1"/>
</dbReference>
<keyword evidence="2" id="KW-1185">Reference proteome</keyword>
<dbReference type="EMBL" id="JBHTIR010002646">
    <property type="protein sequence ID" value="MFD0854040.1"/>
    <property type="molecule type" value="Genomic_DNA"/>
</dbReference>
<organism evidence="1 2">
    <name type="scientific">Actinomadura adrarensis</name>
    <dbReference type="NCBI Taxonomy" id="1819600"/>
    <lineage>
        <taxon>Bacteria</taxon>
        <taxon>Bacillati</taxon>
        <taxon>Actinomycetota</taxon>
        <taxon>Actinomycetes</taxon>
        <taxon>Streptosporangiales</taxon>
        <taxon>Thermomonosporaceae</taxon>
        <taxon>Actinomadura</taxon>
    </lineage>
</organism>
<evidence type="ECO:0000313" key="1">
    <source>
        <dbReference type="EMBL" id="MFD0854040.1"/>
    </source>
</evidence>
<protein>
    <submittedName>
        <fullName evidence="1">AAA family ATPase</fullName>
    </submittedName>
</protein>
<proteinExistence type="predicted"/>
<dbReference type="Pfam" id="PF13671">
    <property type="entry name" value="AAA_33"/>
    <property type="match status" value="1"/>
</dbReference>